<gene>
    <name evidence="2" type="ORF">AAME72_05960</name>
</gene>
<name>A0AAU7GFH8_9MICO</name>
<dbReference type="EMBL" id="CP157390">
    <property type="protein sequence ID" value="XBM49404.1"/>
    <property type="molecule type" value="Genomic_DNA"/>
</dbReference>
<proteinExistence type="predicted"/>
<protein>
    <submittedName>
        <fullName evidence="2">DUF3089 domain-containing protein</fullName>
    </submittedName>
</protein>
<dbReference type="Pfam" id="PF11288">
    <property type="entry name" value="DUF3089"/>
    <property type="match status" value="1"/>
</dbReference>
<dbReference type="SUPFAM" id="SSF53474">
    <property type="entry name" value="alpha/beta-Hydrolases"/>
    <property type="match status" value="1"/>
</dbReference>
<dbReference type="InterPro" id="IPR029058">
    <property type="entry name" value="AB_hydrolase_fold"/>
</dbReference>
<feature type="chain" id="PRO_5043862581" evidence="1">
    <location>
        <begin position="24"/>
        <end position="423"/>
    </location>
</feature>
<dbReference type="InterPro" id="IPR021440">
    <property type="entry name" value="DUF3089"/>
</dbReference>
<dbReference type="AlphaFoldDB" id="A0AAU7GFH8"/>
<organism evidence="2">
    <name type="scientific">Leifsonia sp. NPDC080035</name>
    <dbReference type="NCBI Taxonomy" id="3143936"/>
    <lineage>
        <taxon>Bacteria</taxon>
        <taxon>Bacillati</taxon>
        <taxon>Actinomycetota</taxon>
        <taxon>Actinomycetes</taxon>
        <taxon>Micrococcales</taxon>
        <taxon>Microbacteriaceae</taxon>
        <taxon>Leifsonia</taxon>
    </lineage>
</organism>
<dbReference type="RefSeq" id="WP_348789322.1">
    <property type="nucleotide sequence ID" value="NZ_CP157390.1"/>
</dbReference>
<reference evidence="2" key="1">
    <citation type="submission" date="2024-05" db="EMBL/GenBank/DDBJ databases">
        <title>The Natural Products Discovery Center: Release of the First 8490 Sequenced Strains for Exploring Actinobacteria Biosynthetic Diversity.</title>
        <authorList>
            <person name="Kalkreuter E."/>
            <person name="Kautsar S.A."/>
            <person name="Yang D."/>
            <person name="Bader C.D."/>
            <person name="Teijaro C.N."/>
            <person name="Fluegel L."/>
            <person name="Davis C.M."/>
            <person name="Simpson J.R."/>
            <person name="Lauterbach L."/>
            <person name="Steele A.D."/>
            <person name="Gui C."/>
            <person name="Meng S."/>
            <person name="Li G."/>
            <person name="Viehrig K."/>
            <person name="Ye F."/>
            <person name="Su P."/>
            <person name="Kiefer A.F."/>
            <person name="Nichols A."/>
            <person name="Cepeda A.J."/>
            <person name="Yan W."/>
            <person name="Fan B."/>
            <person name="Jiang Y."/>
            <person name="Adhikari A."/>
            <person name="Zheng C.-J."/>
            <person name="Schuster L."/>
            <person name="Cowan T.M."/>
            <person name="Smanski M.J."/>
            <person name="Chevrette M.G."/>
            <person name="de Carvalho L.P.S."/>
            <person name="Shen B."/>
        </authorList>
    </citation>
    <scope>NUCLEOTIDE SEQUENCE</scope>
    <source>
        <strain evidence="2">NPDC080035</strain>
    </source>
</reference>
<accession>A0AAU7GFH8</accession>
<evidence type="ECO:0000256" key="1">
    <source>
        <dbReference type="SAM" id="SignalP"/>
    </source>
</evidence>
<evidence type="ECO:0000313" key="2">
    <source>
        <dbReference type="EMBL" id="XBM49404.1"/>
    </source>
</evidence>
<feature type="signal peptide" evidence="1">
    <location>
        <begin position="1"/>
        <end position="23"/>
    </location>
</feature>
<sequence length="423" mass="42693">MPSPLLVIAATAALTAGLGVAPAAPQAALSLTSPLAQPVWLCHPGDPASACGDATGRYPDGTSVPLSTTVAAGTSTTVVQPATGGEPPVDCFYVYPTVDILPNPALMIGSAAPSARDDEVAVLLAQIGPLTGLCRVFAPLYRQSTLLQLALSGATGGDPYPGPGFADVQQAWDDYWTHDNIDPATGERRGVIILGHSQGSVAVEELLQHSVDGNAAATAQLVSAVILGGQVQVPIDAAAGGGSDPASTFQRLPVCGPQPRGVPTGCVIAYSSYDQPSGRAPVSGSLAANLDAGHRIACVNPSAVLSGATADAATPLDPILPTRTLVRGSLIAPNGALSHLLIGYTLPSDPTGYRAAPGALTGRCAFAGDANTNTSWLQVEDPAGMLPDTSTSALGLHVVDYNVDLGGLRALLAAQTAQWAQTR</sequence>
<keyword evidence="1" id="KW-0732">Signal</keyword>